<protein>
    <submittedName>
        <fullName evidence="2">Uncharacterized protein</fullName>
    </submittedName>
</protein>
<gene>
    <name evidence="2" type="ORF">A2785_02140</name>
</gene>
<feature type="region of interest" description="Disordered" evidence="1">
    <location>
        <begin position="1"/>
        <end position="81"/>
    </location>
</feature>
<sequence length="81" mass="8591">MQEPGEGGRSREGTPIDQLTPAERREHLGRIAAKYRESAGAELSNATKAVLSKSPQKIEDVMRGASGIQPAETGESEENAG</sequence>
<dbReference type="AlphaFoldDB" id="A0A1G1VNJ2"/>
<dbReference type="Proteomes" id="UP000179069">
    <property type="component" value="Unassembled WGS sequence"/>
</dbReference>
<name>A0A1G1VNJ2_9BACT</name>
<evidence type="ECO:0000313" key="3">
    <source>
        <dbReference type="Proteomes" id="UP000179069"/>
    </source>
</evidence>
<proteinExistence type="predicted"/>
<dbReference type="EMBL" id="MHCI01000008">
    <property type="protein sequence ID" value="OGY16914.1"/>
    <property type="molecule type" value="Genomic_DNA"/>
</dbReference>
<accession>A0A1G1VNJ2</accession>
<organism evidence="2 3">
    <name type="scientific">Candidatus Chisholmbacteria bacterium RIFCSPHIGHO2_01_FULL_49_18</name>
    <dbReference type="NCBI Taxonomy" id="1797590"/>
    <lineage>
        <taxon>Bacteria</taxon>
        <taxon>Candidatus Chisholmiibacteriota</taxon>
    </lineage>
</organism>
<evidence type="ECO:0000256" key="1">
    <source>
        <dbReference type="SAM" id="MobiDB-lite"/>
    </source>
</evidence>
<reference evidence="2 3" key="1">
    <citation type="journal article" date="2016" name="Nat. Commun.">
        <title>Thousands of microbial genomes shed light on interconnected biogeochemical processes in an aquifer system.</title>
        <authorList>
            <person name="Anantharaman K."/>
            <person name="Brown C.T."/>
            <person name="Hug L.A."/>
            <person name="Sharon I."/>
            <person name="Castelle C.J."/>
            <person name="Probst A.J."/>
            <person name="Thomas B.C."/>
            <person name="Singh A."/>
            <person name="Wilkins M.J."/>
            <person name="Karaoz U."/>
            <person name="Brodie E.L."/>
            <person name="Williams K.H."/>
            <person name="Hubbard S.S."/>
            <person name="Banfield J.F."/>
        </authorList>
    </citation>
    <scope>NUCLEOTIDE SEQUENCE [LARGE SCALE GENOMIC DNA]</scope>
</reference>
<feature type="compositionally biased region" description="Basic and acidic residues" evidence="1">
    <location>
        <begin position="22"/>
        <end position="39"/>
    </location>
</feature>
<comment type="caution">
    <text evidence="2">The sequence shown here is derived from an EMBL/GenBank/DDBJ whole genome shotgun (WGS) entry which is preliminary data.</text>
</comment>
<evidence type="ECO:0000313" key="2">
    <source>
        <dbReference type="EMBL" id="OGY16914.1"/>
    </source>
</evidence>
<feature type="compositionally biased region" description="Basic and acidic residues" evidence="1">
    <location>
        <begin position="1"/>
        <end position="14"/>
    </location>
</feature>